<feature type="disulfide bond" evidence="8">
    <location>
        <begin position="84"/>
        <end position="99"/>
    </location>
</feature>
<dbReference type="PANTHER" id="PTHR23097:SF181">
    <property type="entry name" value="CASPASE-8-LIKE"/>
    <property type="match status" value="1"/>
</dbReference>
<keyword evidence="10" id="KW-1133">Transmembrane helix</keyword>
<dbReference type="PANTHER" id="PTHR23097">
    <property type="entry name" value="TUMOR NECROSIS FACTOR RECEPTOR SUPERFAMILY MEMBER"/>
    <property type="match status" value="1"/>
</dbReference>
<dbReference type="InterPro" id="IPR011029">
    <property type="entry name" value="DEATH-like_dom_sf"/>
</dbReference>
<dbReference type="Gene3D" id="1.10.533.10">
    <property type="entry name" value="Death Domain, Fas"/>
    <property type="match status" value="1"/>
</dbReference>
<dbReference type="EMBL" id="MG948568">
    <property type="protein sequence ID" value="AYU74787.1"/>
    <property type="molecule type" value="mRNA"/>
</dbReference>
<evidence type="ECO:0000256" key="7">
    <source>
        <dbReference type="ARBA" id="ARBA00023180"/>
    </source>
</evidence>
<feature type="compositionally biased region" description="Polar residues" evidence="9">
    <location>
        <begin position="368"/>
        <end position="379"/>
    </location>
</feature>
<evidence type="ECO:0000256" key="10">
    <source>
        <dbReference type="SAM" id="Phobius"/>
    </source>
</evidence>
<evidence type="ECO:0000256" key="11">
    <source>
        <dbReference type="SAM" id="SignalP"/>
    </source>
</evidence>
<dbReference type="SUPFAM" id="SSF47986">
    <property type="entry name" value="DEATH domain"/>
    <property type="match status" value="1"/>
</dbReference>
<evidence type="ECO:0000256" key="1">
    <source>
        <dbReference type="ARBA" id="ARBA00004613"/>
    </source>
</evidence>
<evidence type="ECO:0000256" key="2">
    <source>
        <dbReference type="ARBA" id="ARBA00022525"/>
    </source>
</evidence>
<evidence type="ECO:0000256" key="6">
    <source>
        <dbReference type="ARBA" id="ARBA00023157"/>
    </source>
</evidence>
<keyword evidence="14" id="KW-0675">Receptor</keyword>
<dbReference type="InterPro" id="IPR001368">
    <property type="entry name" value="TNFR/NGFR_Cys_rich_reg"/>
</dbReference>
<keyword evidence="2" id="KW-0964">Secreted</keyword>
<feature type="compositionally biased region" description="Basic and acidic residues" evidence="9">
    <location>
        <begin position="508"/>
        <end position="519"/>
    </location>
</feature>
<evidence type="ECO:0000313" key="14">
    <source>
        <dbReference type="EMBL" id="AYU74787.1"/>
    </source>
</evidence>
<keyword evidence="5" id="KW-0677">Repeat</keyword>
<dbReference type="SMART" id="SM00208">
    <property type="entry name" value="TNFR"/>
    <property type="match status" value="3"/>
</dbReference>
<protein>
    <submittedName>
        <fullName evidence="14">Tumor necrosis factor receptor type 5</fullName>
    </submittedName>
</protein>
<feature type="signal peptide" evidence="11">
    <location>
        <begin position="1"/>
        <end position="17"/>
    </location>
</feature>
<evidence type="ECO:0000256" key="8">
    <source>
        <dbReference type="PROSITE-ProRule" id="PRU00206"/>
    </source>
</evidence>
<evidence type="ECO:0000256" key="5">
    <source>
        <dbReference type="ARBA" id="ARBA00022737"/>
    </source>
</evidence>
<organism evidence="14">
    <name type="scientific">Pinctada imbricata</name>
    <name type="common">Atlantic pearl-oyster</name>
    <name type="synonym">Pinctada martensii</name>
    <dbReference type="NCBI Taxonomy" id="66713"/>
    <lineage>
        <taxon>Eukaryota</taxon>
        <taxon>Metazoa</taxon>
        <taxon>Spiralia</taxon>
        <taxon>Lophotrochozoa</taxon>
        <taxon>Mollusca</taxon>
        <taxon>Bivalvia</taxon>
        <taxon>Autobranchia</taxon>
        <taxon>Pteriomorphia</taxon>
        <taxon>Pterioida</taxon>
        <taxon>Pterioidea</taxon>
        <taxon>Pteriidae</taxon>
        <taxon>Pinctada</taxon>
    </lineage>
</organism>
<keyword evidence="10" id="KW-0812">Transmembrane</keyword>
<feature type="domain" description="TNFR-Cys" evidence="13">
    <location>
        <begin position="83"/>
        <end position="127"/>
    </location>
</feature>
<evidence type="ECO:0000256" key="4">
    <source>
        <dbReference type="ARBA" id="ARBA00022729"/>
    </source>
</evidence>
<dbReference type="PROSITE" id="PS50050">
    <property type="entry name" value="TNFR_NGFR_2"/>
    <property type="match status" value="2"/>
</dbReference>
<feature type="disulfide bond" evidence="8">
    <location>
        <begin position="191"/>
        <end position="204"/>
    </location>
</feature>
<proteinExistence type="evidence at transcript level"/>
<dbReference type="Gene3D" id="2.10.50.10">
    <property type="entry name" value="Tumor Necrosis Factor Receptor, subunit A, domain 2"/>
    <property type="match status" value="2"/>
</dbReference>
<comment type="caution">
    <text evidence="8">Lacks conserved residue(s) required for the propagation of feature annotation.</text>
</comment>
<dbReference type="GO" id="GO:0005576">
    <property type="term" value="C:extracellular region"/>
    <property type="evidence" value="ECO:0007669"/>
    <property type="project" value="UniProtKB-SubCell"/>
</dbReference>
<dbReference type="Pfam" id="PF00531">
    <property type="entry name" value="Death"/>
    <property type="match status" value="1"/>
</dbReference>
<dbReference type="InterPro" id="IPR000488">
    <property type="entry name" value="Death_dom"/>
</dbReference>
<keyword evidence="7" id="KW-0325">Glycoprotein</keyword>
<dbReference type="Pfam" id="PF00020">
    <property type="entry name" value="TNFR_c6"/>
    <property type="match status" value="1"/>
</dbReference>
<accession>A0A3G4S7V3</accession>
<feature type="region of interest" description="Disordered" evidence="9">
    <location>
        <begin position="368"/>
        <end position="391"/>
    </location>
</feature>
<feature type="compositionally biased region" description="Basic and acidic residues" evidence="9">
    <location>
        <begin position="380"/>
        <end position="391"/>
    </location>
</feature>
<feature type="domain" description="TNFR-Cys" evidence="13">
    <location>
        <begin position="173"/>
        <end position="212"/>
    </location>
</feature>
<dbReference type="CDD" id="cd01670">
    <property type="entry name" value="Death"/>
    <property type="match status" value="1"/>
</dbReference>
<name>A0A3G4S7V3_PINIB</name>
<keyword evidence="6 8" id="KW-1015">Disulfide bond</keyword>
<evidence type="ECO:0000256" key="3">
    <source>
        <dbReference type="ARBA" id="ARBA00022703"/>
    </source>
</evidence>
<feature type="region of interest" description="Disordered" evidence="9">
    <location>
        <begin position="506"/>
        <end position="533"/>
    </location>
</feature>
<keyword evidence="10" id="KW-0472">Membrane</keyword>
<feature type="transmembrane region" description="Helical" evidence="10">
    <location>
        <begin position="230"/>
        <end position="252"/>
    </location>
</feature>
<feature type="disulfide bond" evidence="8">
    <location>
        <begin position="194"/>
        <end position="212"/>
    </location>
</feature>
<dbReference type="GO" id="GO:0006915">
    <property type="term" value="P:apoptotic process"/>
    <property type="evidence" value="ECO:0007669"/>
    <property type="project" value="UniProtKB-KW"/>
</dbReference>
<feature type="domain" description="Death" evidence="12">
    <location>
        <begin position="434"/>
        <end position="490"/>
    </location>
</feature>
<feature type="repeat" description="TNFR-Cys" evidence="8">
    <location>
        <begin position="173"/>
        <end position="212"/>
    </location>
</feature>
<feature type="repeat" description="TNFR-Cys" evidence="8">
    <location>
        <begin position="83"/>
        <end position="127"/>
    </location>
</feature>
<reference evidence="14" key="1">
    <citation type="submission" date="2018-02" db="EMBL/GenBank/DDBJ databases">
        <title>Molecular cloning and expression analysis of TNFR5 from the pearl oyster Pinctada martensii.</title>
        <authorList>
            <person name="Wu Y."/>
        </authorList>
    </citation>
    <scope>NUCLEOTIDE SEQUENCE</scope>
</reference>
<keyword evidence="3" id="KW-0053">Apoptosis</keyword>
<feature type="chain" id="PRO_5017983413" evidence="11">
    <location>
        <begin position="18"/>
        <end position="533"/>
    </location>
</feature>
<dbReference type="AlphaFoldDB" id="A0A3G4S7V3"/>
<evidence type="ECO:0000259" key="13">
    <source>
        <dbReference type="PROSITE" id="PS50050"/>
    </source>
</evidence>
<dbReference type="SUPFAM" id="SSF57586">
    <property type="entry name" value="TNF receptor-like"/>
    <property type="match status" value="2"/>
</dbReference>
<dbReference type="PROSITE" id="PS00652">
    <property type="entry name" value="TNFR_NGFR_1"/>
    <property type="match status" value="1"/>
</dbReference>
<evidence type="ECO:0000256" key="9">
    <source>
        <dbReference type="SAM" id="MobiDB-lite"/>
    </source>
</evidence>
<evidence type="ECO:0000259" key="12">
    <source>
        <dbReference type="PROSITE" id="PS50017"/>
    </source>
</evidence>
<dbReference type="PROSITE" id="PS50017">
    <property type="entry name" value="DEATH_DOMAIN"/>
    <property type="match status" value="1"/>
</dbReference>
<sequence length="533" mass="59512">MNTGALLFCTSLTVTITVPITSHGHGTDDEGHIVKVERSIDTCQENISEPIYIVNNKYCKCCRPGFYKLADCVKSGEEAGCQMCPAEQYSSTYNQAYRCAPCVPPAFCSKENVERYQGCTRTSNIKCRCRAGYYFKERLGSVDDGDCREHSKCGAGTYIFLKGTRETDAVCRQCPNGTFSTSENNLVCRNCSVCDTTDTVPQKCTATTDTKCNSKQQGAQHGGDSRMIKIVVPICAGVVVVAIALVVIYMVYKNKTWCMMNIQRFLKLPNGDNVDGNRDSEAMKLQQLQNSQANRHVHVSVEGEVPFDPNSAMNAPLVDKTPPEVECVEVTSEVGQGIPKLSGSPVHGSFHFLKQQDGNSLGVPVLQNSHGTQGISTQSEQDHNKKAEERRKNEKMWEQCYIYLSQHIVKEWKHVIRTLFAATECTKRPVEVIIQEVEENDPKNVTEQFYQALKKWHNSMEPKNLDLRCIIDALSASNLMDIVENLQKEFALLMVLEKQSVGNVSLPERTDRQTDKDSEALLSDTDAELHRNS</sequence>
<dbReference type="GO" id="GO:0007165">
    <property type="term" value="P:signal transduction"/>
    <property type="evidence" value="ECO:0007669"/>
    <property type="project" value="InterPro"/>
</dbReference>
<keyword evidence="4 11" id="KW-0732">Signal</keyword>
<comment type="subcellular location">
    <subcellularLocation>
        <location evidence="1">Secreted</location>
    </subcellularLocation>
</comment>
<dbReference type="InterPro" id="IPR052459">
    <property type="entry name" value="TNFRSF_decoy_receptor"/>
</dbReference>